<organism evidence="4 5">
    <name type="scientific">Dokdonella fugitiva</name>
    <dbReference type="NCBI Taxonomy" id="328517"/>
    <lineage>
        <taxon>Bacteria</taxon>
        <taxon>Pseudomonadati</taxon>
        <taxon>Pseudomonadota</taxon>
        <taxon>Gammaproteobacteria</taxon>
        <taxon>Lysobacterales</taxon>
        <taxon>Rhodanobacteraceae</taxon>
        <taxon>Dokdonella</taxon>
    </lineage>
</organism>
<sequence length="669" mass="73406">MTTRHPGMFAALAAWAAAAGSVHAADGAAPAPVPYADLARHEQFREVKISPNGDYLAAAAVVDDKTVLSLIRLSDMKGVNLRPRDSRELASFWWVAPGRVMYTIGERAGALETPVPTGELYAVNADGTGDGVLFGYRAGNQGATHIAHATSRRAYATLVDPLRDDPKRALIAAYSFNSTNGVFPTVEKIDLYTGVTMPVTTSPLRDADFITDHHGIVRFAFGTDVDQARKVWYRAGDDAKWELVFDENKDHQRLRPLGFNRKEDKVYFDCAGSKGVGGVCIWDVDSRKLSTLWSGTVSGPLELVPSADDKDAIALRTMPDRTATTLIDAQAPEAKLLAGLLQQFPGEDVRITSATLDGSKIVFAVSSDRNPGQFFLYDEKARKASFLLANRPWIKPEQMGTMEPITLKARDGLELHGYLTRPPGKEQAKNLPLVVYVHGGPYGVRDQWEFDPYVQVLATRGYAVLQVNFRGSGNYGNAFLTAGYREWGGKMQDDVTDATRWAIGQGIADPKRLCIFGGSYGGYAALEGAVKEPDLYRCAIGYVGVYDLRLMYTRGDIPQSSWGENYLKLVLGEDSEQLWDRSPAAHADRIKARVMLVVGGQDWRVPPVQGEAMRSALNKANIPYEWLYQRTEGHGFYDEDHAEDLFKKLVAFLDKAIGPQAAGEAVAAE</sequence>
<comment type="caution">
    <text evidence="4">The sequence shown here is derived from an EMBL/GenBank/DDBJ whole genome shotgun (WGS) entry which is preliminary data.</text>
</comment>
<dbReference type="Proteomes" id="UP000294862">
    <property type="component" value="Unassembled WGS sequence"/>
</dbReference>
<feature type="chain" id="PRO_5020659179" evidence="2">
    <location>
        <begin position="25"/>
        <end position="669"/>
    </location>
</feature>
<dbReference type="InterPro" id="IPR029058">
    <property type="entry name" value="AB_hydrolase_fold"/>
</dbReference>
<protein>
    <submittedName>
        <fullName evidence="4">Dipeptidyl aminopeptidase/acylaminoacyl peptidase</fullName>
    </submittedName>
</protein>
<feature type="signal peptide" evidence="2">
    <location>
        <begin position="1"/>
        <end position="24"/>
    </location>
</feature>
<evidence type="ECO:0000256" key="2">
    <source>
        <dbReference type="SAM" id="SignalP"/>
    </source>
</evidence>
<dbReference type="InterPro" id="IPR001375">
    <property type="entry name" value="Peptidase_S9_cat"/>
</dbReference>
<feature type="domain" description="Peptidase S9 prolyl oligopeptidase catalytic" evidence="3">
    <location>
        <begin position="448"/>
        <end position="658"/>
    </location>
</feature>
<keyword evidence="2" id="KW-0732">Signal</keyword>
<dbReference type="AlphaFoldDB" id="A0A4R2I4L6"/>
<dbReference type="EMBL" id="SLWQ01000007">
    <property type="protein sequence ID" value="TCO38867.1"/>
    <property type="molecule type" value="Genomic_DNA"/>
</dbReference>
<dbReference type="GO" id="GO:0006508">
    <property type="term" value="P:proteolysis"/>
    <property type="evidence" value="ECO:0007669"/>
    <property type="project" value="InterPro"/>
</dbReference>
<proteinExistence type="predicted"/>
<evidence type="ECO:0000313" key="5">
    <source>
        <dbReference type="Proteomes" id="UP000294862"/>
    </source>
</evidence>
<dbReference type="PANTHER" id="PTHR42776">
    <property type="entry name" value="SERINE PEPTIDASE S9 FAMILY MEMBER"/>
    <property type="match status" value="1"/>
</dbReference>
<evidence type="ECO:0000259" key="3">
    <source>
        <dbReference type="Pfam" id="PF00326"/>
    </source>
</evidence>
<dbReference type="GO" id="GO:0004177">
    <property type="term" value="F:aminopeptidase activity"/>
    <property type="evidence" value="ECO:0007669"/>
    <property type="project" value="UniProtKB-KW"/>
</dbReference>
<name>A0A4R2I4L6_9GAMM</name>
<keyword evidence="1" id="KW-0378">Hydrolase</keyword>
<keyword evidence="5" id="KW-1185">Reference proteome</keyword>
<evidence type="ECO:0000313" key="4">
    <source>
        <dbReference type="EMBL" id="TCO38867.1"/>
    </source>
</evidence>
<dbReference type="GO" id="GO:0004252">
    <property type="term" value="F:serine-type endopeptidase activity"/>
    <property type="evidence" value="ECO:0007669"/>
    <property type="project" value="TreeGrafter"/>
</dbReference>
<gene>
    <name evidence="4" type="ORF">EV148_107155</name>
</gene>
<dbReference type="Gene3D" id="3.40.50.1820">
    <property type="entry name" value="alpha/beta hydrolase"/>
    <property type="match status" value="1"/>
</dbReference>
<dbReference type="SUPFAM" id="SSF53474">
    <property type="entry name" value="alpha/beta-Hydrolases"/>
    <property type="match status" value="1"/>
</dbReference>
<keyword evidence="4" id="KW-0031">Aminopeptidase</keyword>
<dbReference type="RefSeq" id="WP_241988088.1">
    <property type="nucleotide sequence ID" value="NZ_JACGXM010000006.1"/>
</dbReference>
<keyword evidence="4" id="KW-0645">Protease</keyword>
<dbReference type="FunFam" id="3.40.50.1820:FF:000442">
    <property type="entry name" value="Subfamily S9C unassigned peptidase"/>
    <property type="match status" value="1"/>
</dbReference>
<reference evidence="4 5" key="1">
    <citation type="journal article" date="2015" name="Stand. Genomic Sci.">
        <title>Genomic Encyclopedia of Bacterial and Archaeal Type Strains, Phase III: the genomes of soil and plant-associated and newly described type strains.</title>
        <authorList>
            <person name="Whitman W.B."/>
            <person name="Woyke T."/>
            <person name="Klenk H.P."/>
            <person name="Zhou Y."/>
            <person name="Lilburn T.G."/>
            <person name="Beck B.J."/>
            <person name="De Vos P."/>
            <person name="Vandamme P."/>
            <person name="Eisen J.A."/>
            <person name="Garrity G."/>
            <person name="Hugenholtz P."/>
            <person name="Kyrpides N.C."/>
        </authorList>
    </citation>
    <scope>NUCLEOTIDE SEQUENCE [LARGE SCALE GENOMIC DNA]</scope>
    <source>
        <strain evidence="4 5">A3</strain>
    </source>
</reference>
<dbReference type="PANTHER" id="PTHR42776:SF27">
    <property type="entry name" value="DIPEPTIDYL PEPTIDASE FAMILY MEMBER 6"/>
    <property type="match status" value="1"/>
</dbReference>
<dbReference type="SUPFAM" id="SSF82171">
    <property type="entry name" value="DPP6 N-terminal domain-like"/>
    <property type="match status" value="1"/>
</dbReference>
<dbReference type="Pfam" id="PF00326">
    <property type="entry name" value="Peptidase_S9"/>
    <property type="match status" value="1"/>
</dbReference>
<evidence type="ECO:0000256" key="1">
    <source>
        <dbReference type="ARBA" id="ARBA00022801"/>
    </source>
</evidence>
<accession>A0A4R2I4L6</accession>